<dbReference type="HAMAP" id="MF_00484">
    <property type="entry name" value="Glycogen_synth"/>
    <property type="match status" value="1"/>
</dbReference>
<dbReference type="GO" id="GO:0009011">
    <property type="term" value="F:alpha-1,4-glucan glucosyltransferase (ADP-glucose donor) activity"/>
    <property type="evidence" value="ECO:0007669"/>
    <property type="project" value="UniProtKB-UniRule"/>
</dbReference>
<dbReference type="Proteomes" id="UP000034022">
    <property type="component" value="Unassembled WGS sequence"/>
</dbReference>
<evidence type="ECO:0000256" key="1">
    <source>
        <dbReference type="ARBA" id="ARBA00001478"/>
    </source>
</evidence>
<evidence type="ECO:0000256" key="3">
    <source>
        <dbReference type="ARBA" id="ARBA00010281"/>
    </source>
</evidence>
<dbReference type="PANTHER" id="PTHR45825">
    <property type="entry name" value="GRANULE-BOUND STARCH SYNTHASE 1, CHLOROPLASTIC/AMYLOPLASTIC"/>
    <property type="match status" value="1"/>
</dbReference>
<feature type="domain" description="Glycosyl transferase family 1" evidence="8">
    <location>
        <begin position="288"/>
        <end position="433"/>
    </location>
</feature>
<comment type="function">
    <text evidence="2 7">Synthesizes alpha-1,4-glucan chains using ADP-glucose.</text>
</comment>
<evidence type="ECO:0000256" key="2">
    <source>
        <dbReference type="ARBA" id="ARBA00002764"/>
    </source>
</evidence>
<dbReference type="GO" id="GO:0005978">
    <property type="term" value="P:glycogen biosynthetic process"/>
    <property type="evidence" value="ECO:0007669"/>
    <property type="project" value="UniProtKB-UniRule"/>
</dbReference>
<name>A0A0G0JX96_9BACT</name>
<dbReference type="Pfam" id="PF08323">
    <property type="entry name" value="Glyco_transf_5"/>
    <property type="match status" value="1"/>
</dbReference>
<proteinExistence type="inferred from homology"/>
<dbReference type="NCBIfam" id="TIGR02095">
    <property type="entry name" value="glgA"/>
    <property type="match status" value="1"/>
</dbReference>
<dbReference type="InterPro" id="IPR001296">
    <property type="entry name" value="Glyco_trans_1"/>
</dbReference>
<keyword evidence="6 7" id="KW-0320">Glycogen biosynthesis</keyword>
<reference evidence="10 11" key="1">
    <citation type="journal article" date="2015" name="Nature">
        <title>rRNA introns, odd ribosomes, and small enigmatic genomes across a large radiation of phyla.</title>
        <authorList>
            <person name="Brown C.T."/>
            <person name="Hug L.A."/>
            <person name="Thomas B.C."/>
            <person name="Sharon I."/>
            <person name="Castelle C.J."/>
            <person name="Singh A."/>
            <person name="Wilkins M.J."/>
            <person name="Williams K.H."/>
            <person name="Banfield J.F."/>
        </authorList>
    </citation>
    <scope>NUCLEOTIDE SEQUENCE [LARGE SCALE GENOMIC DNA]</scope>
</reference>
<dbReference type="InterPro" id="IPR013534">
    <property type="entry name" value="Starch_synth_cat_dom"/>
</dbReference>
<dbReference type="CDD" id="cd03791">
    <property type="entry name" value="GT5_Glycogen_synthase_DULL1-like"/>
    <property type="match status" value="1"/>
</dbReference>
<comment type="caution">
    <text evidence="10">The sequence shown here is derived from an EMBL/GenBank/DDBJ whole genome shotgun (WGS) entry which is preliminary data.</text>
</comment>
<dbReference type="PATRIC" id="fig|1618638.3.peg.120"/>
<evidence type="ECO:0000313" key="10">
    <source>
        <dbReference type="EMBL" id="KKQ71192.1"/>
    </source>
</evidence>
<evidence type="ECO:0000256" key="4">
    <source>
        <dbReference type="ARBA" id="ARBA00022676"/>
    </source>
</evidence>
<dbReference type="Pfam" id="PF00534">
    <property type="entry name" value="Glycos_transf_1"/>
    <property type="match status" value="1"/>
</dbReference>
<comment type="catalytic activity">
    <reaction evidence="1 7">
        <text>[(1-&gt;4)-alpha-D-glucosyl](n) + ADP-alpha-D-glucose = [(1-&gt;4)-alpha-D-glucosyl](n+1) + ADP + H(+)</text>
        <dbReference type="Rhea" id="RHEA:18189"/>
        <dbReference type="Rhea" id="RHEA-COMP:9584"/>
        <dbReference type="Rhea" id="RHEA-COMP:9587"/>
        <dbReference type="ChEBI" id="CHEBI:15378"/>
        <dbReference type="ChEBI" id="CHEBI:15444"/>
        <dbReference type="ChEBI" id="CHEBI:57498"/>
        <dbReference type="ChEBI" id="CHEBI:456216"/>
        <dbReference type="EC" id="2.4.1.21"/>
    </reaction>
</comment>
<dbReference type="EMBL" id="LBUU01000001">
    <property type="protein sequence ID" value="KKQ71192.1"/>
    <property type="molecule type" value="Genomic_DNA"/>
</dbReference>
<protein>
    <recommendedName>
        <fullName evidence="7">Glycogen synthase</fullName>
        <ecNumber evidence="7">2.4.1.21</ecNumber>
    </recommendedName>
    <alternativeName>
        <fullName evidence="7">Starch [bacterial glycogen] synthase</fullName>
    </alternativeName>
</protein>
<dbReference type="GO" id="GO:0004373">
    <property type="term" value="F:alpha-1,4-glucan glucosyltransferase (UDP-glucose donor) activity"/>
    <property type="evidence" value="ECO:0007669"/>
    <property type="project" value="InterPro"/>
</dbReference>
<feature type="domain" description="Starch synthase catalytic" evidence="9">
    <location>
        <begin position="5"/>
        <end position="240"/>
    </location>
</feature>
<evidence type="ECO:0000259" key="8">
    <source>
        <dbReference type="Pfam" id="PF00534"/>
    </source>
</evidence>
<dbReference type="PANTHER" id="PTHR45825:SF11">
    <property type="entry name" value="ALPHA AMYLASE DOMAIN-CONTAINING PROTEIN"/>
    <property type="match status" value="1"/>
</dbReference>
<keyword evidence="5 7" id="KW-0808">Transferase</keyword>
<dbReference type="SUPFAM" id="SSF53756">
    <property type="entry name" value="UDP-Glycosyltransferase/glycogen phosphorylase"/>
    <property type="match status" value="1"/>
</dbReference>
<gene>
    <name evidence="7" type="primary">glgA</name>
    <name evidence="10" type="ORF">US91_C0001G0119</name>
</gene>
<sequence>MKKLKVLMASAEIAPFAKVGGLGDVVGSLPPALFDLGVDIRLVMPLYGSVDRKKYGLKKIYSDLEVPSGRLFIKINIWEAVLSGTKIPVYFIDAPEYFDFDEVYTHGDNSERYLFFSYALLHALPAIDFAPDIIHCHDSHTALIPDILKVSNFEYLKNIKTLFTIHNFHYQGKAKLPVLSTGNLHINSLKTLTKDAADGDINFMVQGVLNANFVNTVSSTYAKEITTSAYGARLDNVIRQRKEDLSGVLNGIDADFFNPENDKYIFKNYSEKTLENKIDNKLVLQKRLGLPVDKNIALVGLVSRLAWQKGIDLITKDFSKLKCQFVFLGTGHFEYEKHLLKLSHKFPEQFSAQIKFELKLAQEIYAGSDIFIMPSRYEPCGLGQMIAMRYGTIPVVRATGGLVDTVNPRLGFSFKNVDSGEFYGALEKALDVYYENKSLWRAMQKNGMKSDFSWKRSAGDYLKLYRKLVFK</sequence>
<feature type="binding site" evidence="7">
    <location>
        <position position="18"/>
    </location>
    <ligand>
        <name>ADP-alpha-D-glucose</name>
        <dbReference type="ChEBI" id="CHEBI:57498"/>
    </ligand>
</feature>
<evidence type="ECO:0000256" key="6">
    <source>
        <dbReference type="ARBA" id="ARBA00023056"/>
    </source>
</evidence>
<dbReference type="Gene3D" id="3.40.50.2000">
    <property type="entry name" value="Glycogen Phosphorylase B"/>
    <property type="match status" value="2"/>
</dbReference>
<dbReference type="InterPro" id="IPR011835">
    <property type="entry name" value="GS/SS"/>
</dbReference>
<evidence type="ECO:0000259" key="9">
    <source>
        <dbReference type="Pfam" id="PF08323"/>
    </source>
</evidence>
<comment type="pathway">
    <text evidence="7">Glycan biosynthesis; glycogen biosynthesis.</text>
</comment>
<dbReference type="EC" id="2.4.1.21" evidence="7"/>
<organism evidence="10 11">
    <name type="scientific">Candidatus Falkowbacteria bacterium GW2011_GWE1_38_31</name>
    <dbReference type="NCBI Taxonomy" id="1618638"/>
    <lineage>
        <taxon>Bacteria</taxon>
        <taxon>Candidatus Falkowiibacteriota</taxon>
    </lineage>
</organism>
<evidence type="ECO:0000256" key="7">
    <source>
        <dbReference type="HAMAP-Rule" id="MF_00484"/>
    </source>
</evidence>
<accession>A0A0G0JX96</accession>
<comment type="similarity">
    <text evidence="3 7">Belongs to the glycosyltransferase 1 family. Bacterial/plant glycogen synthase subfamily.</text>
</comment>
<dbReference type="UniPathway" id="UPA00164"/>
<keyword evidence="4 7" id="KW-0328">Glycosyltransferase</keyword>
<dbReference type="AlphaFoldDB" id="A0A0G0JX96"/>
<evidence type="ECO:0000313" key="11">
    <source>
        <dbReference type="Proteomes" id="UP000034022"/>
    </source>
</evidence>
<evidence type="ECO:0000256" key="5">
    <source>
        <dbReference type="ARBA" id="ARBA00022679"/>
    </source>
</evidence>